<organism evidence="3 4">
    <name type="scientific">Haloferax profundi</name>
    <dbReference type="NCBI Taxonomy" id="1544718"/>
    <lineage>
        <taxon>Archaea</taxon>
        <taxon>Methanobacteriati</taxon>
        <taxon>Methanobacteriota</taxon>
        <taxon>Stenosarchaea group</taxon>
        <taxon>Halobacteria</taxon>
        <taxon>Halobacteriales</taxon>
        <taxon>Haloferacaceae</taxon>
        <taxon>Haloferax</taxon>
    </lineage>
</organism>
<keyword evidence="4" id="KW-1185">Reference proteome</keyword>
<dbReference type="PROSITE" id="PS51318">
    <property type="entry name" value="TAT"/>
    <property type="match status" value="1"/>
</dbReference>
<dbReference type="RefSeq" id="WP_058573254.1">
    <property type="nucleotide sequence ID" value="NZ_LOPV01000510.1"/>
</dbReference>
<feature type="region of interest" description="Disordered" evidence="1">
    <location>
        <begin position="120"/>
        <end position="144"/>
    </location>
</feature>
<proteinExistence type="predicted"/>
<feature type="compositionally biased region" description="Polar residues" evidence="1">
    <location>
        <begin position="122"/>
        <end position="144"/>
    </location>
</feature>
<sequence>MKTPSRRSVLKHGGVLGLAALAGCTAPSIETREEETRVVSPSGYDSLEIRNVNGSVSVQPWDGDEVEVRIVRRGFFTEDVDSAEIDIGGDGSLEITRVVRDEDSGRVVVNLEVRVPSEFPVTHTSSSNGSIDVQGTTGDLEARTSNGSITVRRLDGFAELTTSNGSITAFDVGGLDGVRTTNGSLEVDVRAIRDDTSIETSNGSIEAALAGDLDAEVVAQTATGSIDTSGLSLSGANVSRTRVTGTLGDGGPTLTVSTSNGSIELSLL</sequence>
<feature type="domain" description="DUF4097" evidence="2">
    <location>
        <begin position="31"/>
        <end position="265"/>
    </location>
</feature>
<dbReference type="AlphaFoldDB" id="A0A0W1RRS5"/>
<dbReference type="InterPro" id="IPR025164">
    <property type="entry name" value="Toastrack_DUF4097"/>
</dbReference>
<evidence type="ECO:0000313" key="3">
    <source>
        <dbReference type="EMBL" id="KTG16326.1"/>
    </source>
</evidence>
<dbReference type="OrthoDB" id="292814at2157"/>
<dbReference type="InterPro" id="IPR006311">
    <property type="entry name" value="TAT_signal"/>
</dbReference>
<dbReference type="PROSITE" id="PS51257">
    <property type="entry name" value="PROKAR_LIPOPROTEIN"/>
    <property type="match status" value="1"/>
</dbReference>
<gene>
    <name evidence="3" type="ORF">AUR66_02850</name>
</gene>
<dbReference type="EMBL" id="LOPV01000510">
    <property type="protein sequence ID" value="KTG16326.1"/>
    <property type="molecule type" value="Genomic_DNA"/>
</dbReference>
<comment type="caution">
    <text evidence="3">The sequence shown here is derived from an EMBL/GenBank/DDBJ whole genome shotgun (WGS) entry which is preliminary data.</text>
</comment>
<name>A0A0W1RRS5_9EURY</name>
<protein>
    <recommendedName>
        <fullName evidence="2">DUF4097 domain-containing protein</fullName>
    </recommendedName>
</protein>
<accession>A0A0W1RRS5</accession>
<dbReference type="Proteomes" id="UP000053157">
    <property type="component" value="Unassembled WGS sequence"/>
</dbReference>
<evidence type="ECO:0000259" key="2">
    <source>
        <dbReference type="Pfam" id="PF13349"/>
    </source>
</evidence>
<dbReference type="Pfam" id="PF13349">
    <property type="entry name" value="DUF4097"/>
    <property type="match status" value="1"/>
</dbReference>
<evidence type="ECO:0000256" key="1">
    <source>
        <dbReference type="SAM" id="MobiDB-lite"/>
    </source>
</evidence>
<reference evidence="3 4" key="1">
    <citation type="submission" date="2015-12" db="EMBL/GenBank/DDBJ databases">
        <title>Haloferax profundi sp. nov. isolated from the Discovery deep brine-seawater interface in the Red Sea.</title>
        <authorList>
            <person name="Zhang G."/>
            <person name="Stingl U."/>
            <person name="Rashid M."/>
        </authorList>
    </citation>
    <scope>NUCLEOTIDE SEQUENCE [LARGE SCALE GENOMIC DNA]</scope>
    <source>
        <strain evidence="3 4">SB29</strain>
    </source>
</reference>
<evidence type="ECO:0000313" key="4">
    <source>
        <dbReference type="Proteomes" id="UP000053157"/>
    </source>
</evidence>